<reference evidence="6" key="1">
    <citation type="submission" date="2016-04" db="UniProtKB">
        <authorList>
            <consortium name="WormBaseParasite"/>
        </authorList>
    </citation>
    <scope>IDENTIFICATION</scope>
</reference>
<dbReference type="InterPro" id="IPR052575">
    <property type="entry name" value="SSU_processome_comp_20"/>
</dbReference>
<dbReference type="Pfam" id="PF07539">
    <property type="entry name" value="UTP20_N"/>
    <property type="match status" value="1"/>
</dbReference>
<feature type="region of interest" description="Disordered" evidence="1">
    <location>
        <begin position="3087"/>
        <end position="3115"/>
    </location>
</feature>
<keyword evidence="5" id="KW-1185">Reference proteome</keyword>
<evidence type="ECO:0000313" key="4">
    <source>
        <dbReference type="EMBL" id="VDK36306.1"/>
    </source>
</evidence>
<evidence type="ECO:0000256" key="1">
    <source>
        <dbReference type="SAM" id="MobiDB-lite"/>
    </source>
</evidence>
<proteinExistence type="predicted"/>
<name>A0A0R3W7F8_TAEAS</name>
<evidence type="ECO:0000259" key="3">
    <source>
        <dbReference type="Pfam" id="PF20416"/>
    </source>
</evidence>
<dbReference type="InterPro" id="IPR016024">
    <property type="entry name" value="ARM-type_fold"/>
</dbReference>
<evidence type="ECO:0000313" key="6">
    <source>
        <dbReference type="WBParaSite" id="TASK_0000621101-mRNA-1"/>
    </source>
</evidence>
<feature type="compositionally biased region" description="Basic residues" evidence="1">
    <location>
        <begin position="3106"/>
        <end position="3115"/>
    </location>
</feature>
<feature type="compositionally biased region" description="Acidic residues" evidence="1">
    <location>
        <begin position="2608"/>
        <end position="2625"/>
    </location>
</feature>
<dbReference type="GO" id="GO:0030686">
    <property type="term" value="C:90S preribosome"/>
    <property type="evidence" value="ECO:0007669"/>
    <property type="project" value="TreeGrafter"/>
</dbReference>
<dbReference type="OrthoDB" id="360653at2759"/>
<feature type="domain" description="U3 small nucleolar RNA-associated protein 20 N-terminal" evidence="2">
    <location>
        <begin position="823"/>
        <end position="1226"/>
    </location>
</feature>
<evidence type="ECO:0000313" key="5">
    <source>
        <dbReference type="Proteomes" id="UP000282613"/>
    </source>
</evidence>
<reference evidence="4 5" key="2">
    <citation type="submission" date="2018-11" db="EMBL/GenBank/DDBJ databases">
        <authorList>
            <consortium name="Pathogen Informatics"/>
        </authorList>
    </citation>
    <scope>NUCLEOTIDE SEQUENCE [LARGE SCALE GENOMIC DNA]</scope>
</reference>
<protein>
    <submittedName>
        <fullName evidence="6">DRIM domain-containing protein</fullName>
    </submittedName>
</protein>
<dbReference type="PANTHER" id="PTHR17695:SF11">
    <property type="entry name" value="SMALL SUBUNIT PROCESSOME COMPONENT 20 HOMOLOG"/>
    <property type="match status" value="1"/>
</dbReference>
<dbReference type="InterPro" id="IPR011989">
    <property type="entry name" value="ARM-like"/>
</dbReference>
<feature type="region of interest" description="Disordered" evidence="1">
    <location>
        <begin position="2605"/>
        <end position="2635"/>
    </location>
</feature>
<dbReference type="Proteomes" id="UP000282613">
    <property type="component" value="Unassembled WGS sequence"/>
</dbReference>
<evidence type="ECO:0000259" key="2">
    <source>
        <dbReference type="Pfam" id="PF07539"/>
    </source>
</evidence>
<gene>
    <name evidence="4" type="ORF">TASK_LOCUS6212</name>
</gene>
<dbReference type="InterPro" id="IPR011430">
    <property type="entry name" value="UTP20_N"/>
</dbReference>
<dbReference type="GO" id="GO:0032040">
    <property type="term" value="C:small-subunit processome"/>
    <property type="evidence" value="ECO:0007669"/>
    <property type="project" value="TreeGrafter"/>
</dbReference>
<organism evidence="6">
    <name type="scientific">Taenia asiatica</name>
    <name type="common">Asian tapeworm</name>
    <dbReference type="NCBI Taxonomy" id="60517"/>
    <lineage>
        <taxon>Eukaryota</taxon>
        <taxon>Metazoa</taxon>
        <taxon>Spiralia</taxon>
        <taxon>Lophotrochozoa</taxon>
        <taxon>Platyhelminthes</taxon>
        <taxon>Cestoda</taxon>
        <taxon>Eucestoda</taxon>
        <taxon>Cyclophyllidea</taxon>
        <taxon>Taeniidae</taxon>
        <taxon>Taenia</taxon>
    </lineage>
</organism>
<dbReference type="InterPro" id="IPR046523">
    <property type="entry name" value="UTP20_dom"/>
</dbReference>
<sequence>MRNFLLDCDEISSAPILDLLSALSCDLRADFYPFFPKFFNIIKDIITKDQQDADVLNYAFNCLSHLVYFLHRYLSKDIDSFLKLFLPLLTHKKGFIRSFSAGCMAFVLRKIPALRLLMLLWQINQENEAVSYKTSGNLLAEILRSPDGCFHSSSTEIFPSLFAVITGTDVQVSSAASQIQTKMSKGSSQGENISRSATSLEAAEFFKGSLMSSLEILTNDKMQPEALFTICKLAFSQFDKVCPSRIQILISCCGELIDLLQSRRFLHRYELALEAHLLTALATHPLFPFAELIVKFAGLVSSQFNPSRLMRKVLINSNFTESQQVFLMLPIIRRNSFERDFLQLLADVLLRRKTDTPIADCMLEFLARLVLVRQPPPSLTSNSSIIRSPSNTICLSLASGYHNSEVLQAVRWIIQPISDSRAAIKRKLCAALCLPHLSPVSIDDILAQLAEEIKSSFDRLRQMQPEALEFTDWAAYLLASYEAWFSCSATIAVKEKNVDLCTILLRILDLASQMLELSGVSIGELVPLLLSFSHQVRLHTLRIIRSLLAVVPSNGSTCEDLSNVLTSVDRCLGAETTKKTSTALREFLFLILHMHCGRSTIIGSPLAAEISLYHLLGLLHVNLTSAWGDLTAAVASYANPIFYSEAADSAVQPDVQRRKWSRNESRERSRSPLVGGAVESETEEPKSSEVYEQWRVRCRELFWRVMADLLRRPVTEGQSATPCTLAPQINFDSLSVRQAYISLLTVVPDNDVATPSNHTSELAPEAFSPRRSEDWKSYRLNLWRCITPKGVGRYARTLVPLFLAFVSSEEFFATPSQNNESVLTCALNLFSRMPNLQSVYKHEDLGAILLRLLTNKRPSVQQAAFTCWMSLAPSGLRPYTEHFEKIINLRTFRDAARVFKLDTSVVSEHRSAVARVLIRILYGRLHLSKENLASAVFTNLAGCSEEELALLLSLIVDSFFSALALHDSANDLSLAEINARAKPNWSRLQAICQVVDQLLSYMGHRFGGIKPPSEDQAQAVVTNVSLHLPTLFKLAILMISTSSNKNNKKLQQEQHQPHPKQVKVVCKTGISLLLHLFSAPGIDLDAFWTPERVACVQTEVLATHPLTSSAIASPGHLVLKLTLVWSHSGNGHLVSALFTPDLLNAMLHLLQHENLSTSVARVIVEVMTNLIFSQDLQEVGPRLLRPFHAELIEYLYNRFLTLRSLSSSQSRKTLNSTSSVWLQREFKLLGYLTVPPVMQNDSEEKTAVLSPKQASRLLTGLVPFLVKALARPLSIFGGGNSLFSGAAHRGRKGKSSGGIDAALPLPCPRPVSEAPTVAKEVTEAEVLRVLCRLMEITADVKLHLGKVLELFSTVDSRISRALLCSAAGVAAARIAHSLSASALSTQLLACLADVYMVKQGIASQLSVSLFNALRSIRSQKVDPNPISPGASFEKNVLYKLLCMLNSWSTNHLEMVDAVQRESALNALLGLCDLPLEKFASQDRLHYFIHLAGIHSALYTLQTSEIQLRDLALDYILRLTGVLSEGIRSANDVAKKAYQQLTKRLIIQALWPGLTRNLKQTMGPRRIHFLRLLTGLVKSFGSSHSFFAPLALLTDSTTSDQQSVCFFINIQSGTSARQLFAIRRLALFLSNPLTIASKKAIAGCTTDSSTEGSFVIPLSHLRGVFLPILLFFLRQEMMAELSGGGSLGQESRQLVSACLNAVRALASRLAWTPYRELLSAALSNLDQESTIALRYTLAILDGYQPCEEAVDFMLTVVGRLQTYIIPPANKTEAQYKSFTYLRTNAVVALVTLLRRLPKGQLESRLPTLVLRVIDLLRPAKKLPSHGRLEAVQALSKVAIMVGSGPALDSIFSTMARELSRGYMAMIIRLAALHRIFFDFTAAIDRGEVVATANLDNVCHILLRLYLDEVGGQLGEETDSRRETFHKGSTMDANSGMSSIASSVDLPEARGGPKAPNGLPALLRFCSPTMLERVFKDLRATATLIASGRIISNESLQQGGEQSDAVKSDEKLAGQLRFRKRSIARLQVVFNRIPTRHGILHPKMPICASALMRVALTLIAPMEIKSEDPSQSAIKRGVAALYRPGWSKSSTRLLEKRPDYLAIPTEPKLASQNPHATQTDQAHVNMLSACGLYTIIGLVRQGILLPTTRSEDAAILSDAIPAVLTALATSKSLAVLAGAVRCVKIFLHLQLERFEAVLPEVARSLFNLVDKHAGLLNSQITARDSAAQSFAHGLYATLAALIQHQAKYTLSNAQLATLFSTIETEVVRDAATSPVLSLLAAFLTRRLRDPLENPDKDEDRFVSFHSEEDSTLTKNTDKIITDGLVISKVTDDDFSFAGAGGGQRLSTLMLRLQRLAITSSDETVRRDCRRCLLAFLLNYPHQRRFVIGFINFLLRQLEHSRELGRASVAALLCTIVAELPQSSLVQGGLDETLLLAVGAAIERETSVSVRLSLYGLVRLLLTRIPEERATSYFQEYFLAFLRAPVESRASARLLGLQVGMIAIGLDAQECLSIATHRKTLLNVLGKDIFAKLRRQLVSLRTTHSHLFEDVVSASEHNEDNDLIQSQHGWLTATDVDDEVEVSPIPNHTYEEDEDEEGDLDVEVASSEDTFGQEEDEEEEVEDADVDVEPSKPEKTSAEAVKMAESCITVSIGNDAPERNMKSSKSTLDLHFALVCCSLEQGLRLADRLLSDVDESVITSSLCAPIWNALLKVERKKRSQREAKFATLLQTPKTDEERNVVSHSLLLAPSPSVREWVSRLVNRLLRAELDNACNNRGEVATPPNFVSPFFEKSKNVSLRLIGILNDSLRQLEIDSSTGQMSEEYSNMLLSNLIYLGQFLNALNKTKQVLKIFKTANRLSLDELNNRRSTFNQRIMALKLTVGLLLKLPRPSPTEITNLIARRKSRREEEEVNDEENTSASKSDVGVTYLSSALRLLARESKQRDRLAFLATASIALPGDVESSEGAVISRRLAGRLGRVDSARARLRRRRAQAKMRRALLSGELTAQEAAQRLANVSIVGVSAADHLIGLIESTDTRLAKELLSDTEGNKVAGGMSTLYSWSTSGLVRKREAFAARKAISSAIGVAVDAPQSNCTEKAEESMEVDTSPPKKRAKRMRS</sequence>
<dbReference type="STRING" id="60517.A0A0R3W7F8"/>
<dbReference type="WBParaSite" id="TASK_0000621101-mRNA-1">
    <property type="protein sequence ID" value="TASK_0000621101-mRNA-1"/>
    <property type="gene ID" value="TASK_0000621101"/>
</dbReference>
<dbReference type="Pfam" id="PF20416">
    <property type="entry name" value="UTP20"/>
    <property type="match status" value="1"/>
</dbReference>
<accession>A0A0R3W7F8</accession>
<dbReference type="EMBL" id="UYRS01018480">
    <property type="protein sequence ID" value="VDK36306.1"/>
    <property type="molecule type" value="Genomic_DNA"/>
</dbReference>
<feature type="domain" description="U3 small nucleolar RNA-associated protein 20" evidence="3">
    <location>
        <begin position="1778"/>
        <end position="1920"/>
    </location>
</feature>
<dbReference type="Gene3D" id="1.25.10.10">
    <property type="entry name" value="Leucine-rich Repeat Variant"/>
    <property type="match status" value="1"/>
</dbReference>
<dbReference type="SUPFAM" id="SSF48371">
    <property type="entry name" value="ARM repeat"/>
    <property type="match status" value="3"/>
</dbReference>
<feature type="region of interest" description="Disordered" evidence="1">
    <location>
        <begin position="654"/>
        <end position="685"/>
    </location>
</feature>
<feature type="compositionally biased region" description="Basic and acidic residues" evidence="1">
    <location>
        <begin position="655"/>
        <end position="670"/>
    </location>
</feature>
<dbReference type="PANTHER" id="PTHR17695">
    <property type="entry name" value="SMALL SUBUNIT PROCESSOME COMPONENT 20 HOMOLOG"/>
    <property type="match status" value="1"/>
</dbReference>